<dbReference type="PROSITE" id="PS50077">
    <property type="entry name" value="HEAT_REPEAT"/>
    <property type="match status" value="2"/>
</dbReference>
<dbReference type="RefSeq" id="XP_002432219.1">
    <property type="nucleotide sequence ID" value="XM_002432174.1"/>
</dbReference>
<dbReference type="InParanoid" id="E0W1H5"/>
<evidence type="ECO:0000256" key="3">
    <source>
        <dbReference type="ARBA" id="ARBA00004496"/>
    </source>
</evidence>
<dbReference type="InterPro" id="IPR024613">
    <property type="entry name" value="Huntingtin_N_HEAT_rpt-2"/>
</dbReference>
<dbReference type="Pfam" id="PF20927">
    <property type="entry name" value="Htt_C-HEAT"/>
    <property type="match status" value="1"/>
</dbReference>
<evidence type="ECO:0000256" key="4">
    <source>
        <dbReference type="ARBA" id="ARBA00007153"/>
    </source>
</evidence>
<evidence type="ECO:0000313" key="8">
    <source>
        <dbReference type="EMBL" id="EEB19481.1"/>
    </source>
</evidence>
<dbReference type="PANTHER" id="PTHR10170:SF10">
    <property type="entry name" value="HUNTINGTIN"/>
    <property type="match status" value="1"/>
</dbReference>
<gene>
    <name evidence="9" type="primary">8239556</name>
    <name evidence="8" type="ORF">Phum_PHUM577330</name>
</gene>
<dbReference type="GeneID" id="8239556"/>
<protein>
    <submittedName>
        <fullName evidence="8">Huntingtons disease protein huntingtin, putative</fullName>
    </submittedName>
</protein>
<dbReference type="InterPro" id="IPR048411">
    <property type="entry name" value="Htt_N_HEAT_rpt-1"/>
</dbReference>
<dbReference type="InterPro" id="IPR011989">
    <property type="entry name" value="ARM-like"/>
</dbReference>
<dbReference type="EMBL" id="AAZO01007021">
    <property type="status" value="NOT_ANNOTATED_CDS"/>
    <property type="molecule type" value="Genomic_DNA"/>
</dbReference>
<dbReference type="Gene3D" id="1.25.10.10">
    <property type="entry name" value="Leucine-rich Repeat Variant"/>
    <property type="match status" value="2"/>
</dbReference>
<dbReference type="Pfam" id="PF12372">
    <property type="entry name" value="Htt_N-HEAT"/>
    <property type="match status" value="1"/>
</dbReference>
<dbReference type="PANTHER" id="PTHR10170">
    <property type="entry name" value="HUNTINGTON DISEASE PROTEIN"/>
    <property type="match status" value="1"/>
</dbReference>
<evidence type="ECO:0000256" key="1">
    <source>
        <dbReference type="ARBA" id="ARBA00002907"/>
    </source>
</evidence>
<accession>E0W1H5</accession>
<name>E0W1H5_PEDHC</name>
<keyword evidence="5" id="KW-0963">Cytoplasm</keyword>
<comment type="similarity">
    <text evidence="4">Belongs to the huntingtin family.</text>
</comment>
<comment type="function">
    <text evidence="1">May play a role in microtubule-mediated transport or vesicle function.</text>
</comment>
<proteinExistence type="inferred from homology"/>
<dbReference type="VEuPathDB" id="VectorBase:PHUM577330"/>
<dbReference type="eggNOG" id="ENOG502QR1D">
    <property type="taxonomic scope" value="Eukaryota"/>
</dbReference>
<dbReference type="InterPro" id="IPR048412">
    <property type="entry name" value="Htt_bridge"/>
</dbReference>
<dbReference type="SMR" id="E0W1H5"/>
<organism>
    <name type="scientific">Pediculus humanus subsp. corporis</name>
    <name type="common">Body louse</name>
    <dbReference type="NCBI Taxonomy" id="121224"/>
    <lineage>
        <taxon>Eukaryota</taxon>
        <taxon>Metazoa</taxon>
        <taxon>Ecdysozoa</taxon>
        <taxon>Arthropoda</taxon>
        <taxon>Hexapoda</taxon>
        <taxon>Insecta</taxon>
        <taxon>Pterygota</taxon>
        <taxon>Neoptera</taxon>
        <taxon>Paraneoptera</taxon>
        <taxon>Psocodea</taxon>
        <taxon>Troctomorpha</taxon>
        <taxon>Phthiraptera</taxon>
        <taxon>Anoplura</taxon>
        <taxon>Pediculidae</taxon>
        <taxon>Pediculus</taxon>
    </lineage>
</organism>
<reference evidence="9" key="3">
    <citation type="submission" date="2021-02" db="UniProtKB">
        <authorList>
            <consortium name="EnsemblMetazoa"/>
        </authorList>
    </citation>
    <scope>IDENTIFICATION</scope>
    <source>
        <strain evidence="9">USDA</strain>
    </source>
</reference>
<sequence length="2681" mass="306590">MADKLAKAIEGLKNIQFSSSSIDDQNIGKRKKMFFCVLAADLMASPKSRNLQNLPIVIENIINLCDDKDSDVRMIADESLNRIILSLSEFHMLKIQVELHDIIRKNGSPRCLRAAIYRFGQLSQYIRPFKGNIHAQKLIPCLIEISKREEESIHETLASSFEQIFKVLGVFVQDNNLKGLIKAFLNNLSSDNQVIRRCSATCIVKLVQYCRKPQVFNTYVLNSLLDSLIPVSETNSSNLVLGVLGCIRLLLPILNLVKDNERISGSFGLKRKLEESIVSTDRLIQLYELCLHYTKNSDHNVVAASLETLNQILQNADSNFKEILLSSSGISRSYIYSMKEKKNLSRAGSEMSVTCSLPPSDDFLLDDVELSSQFFNISTKNSYGLKQSTLKSKEKSLQQDDDAKIVENPFKEKFIGTQSTLDNDSDNESSIMSELNTPPLLLFDNEAEVEDVVDEEVEDEFVQYSKNNSRENLYTPDDSENYKNNLSNIDVGNFTDAAVPLIYCTRHLAASFLLDSGPDSTMKSDKTIRVSIKSLALTCISSILKIYPVVLKMKLSKTSSAYPDKYLIDIIQYHNHCDPHIRGCVYLLIGSLINSALLESMEHSNLFNEQDSKFSLEFLTNIILKGLKDDSSIGVRQALAGVKISILTILHSPYNYVFLPILQYLPQIINNSYWLVKVKLVEVFSVLPYCIVIDLTHCKSYQMDVIDTVITLLGDEDARVRNASAEALAEIVVMMCEGKSLELEYAKSFPNDLDTVAINNLNMFKNNSIVPFSYYATTNCEKSDINSKIEHSLSVIVSKLSHLLIISENKHCSSGYIEALKILSEKYPPTGFPNGWNCSKPSTDTIENNNNLSSDLVAFVHSLVVLSPDFLDLTVLSNATILIGNLFAGVFLSGLSEEIFTHVLKVLNIYGHIIEEGRSSNVSDSFATNSSFLPLLSPVKKVDPKGPVKTEIKKNKMSNEVVKQATQYYKLGQLLNNAYSNFKVSLEKSAGDKFLNLLESTLYTLSILLEVSTIRETGRCAEEILSYLQLVIWLKPNSTLICSSQLLKSFFGKTLASCWEDKKIPFFNYSGSNFFDFLYQIPTKVLSEKIQRRANQSSLECENLSHWRRKPERRSIIKNPDEKCLATYIKLVEPMVITSFQMYKITGNVELQSHILNLLNQLMQLGLNYCILDPEQDFVSFILKQFELIERGQMPGIEILLPQIFKFLVLLSYAKQHSKPIISMPKILQLCDDLMASDQPVQTHCLPALIPVVEDVFLIRHLSEDSDLETQREVLFSKLLKLVEFPLVMDLIKSVLLESKIKDERERWKRWSRQVVDVVLPLANQNRLKLESCEGQSSFIGLMSILSLNVLRPIDPFLKVLFVEPSDNNCFISFQRWLSKVTVILETILFVKEDVFLNRLEEISPNINLNIIVPPNVENGGQDPLNIDSFFQIYEPSETAARFILKVIMMASNKISENINSSHVLQWKLSKFFLCVYHILKSGTFHRITNSLRNLLAREQDSLPAIFSPFKKFIYVCPLLTIQFSYFLTLINCCSQMYWKDVLSKPVNMSARLVQWSSVVAICDYLCDNLSDVETLHYVLVNNIEQIIILSREIPVKELLIMIAKTPDWKILIESISSNDFEISESPQFVEKLLRILELTESGHSVPLLVLIVQRYLSSSKLALSLLAGNIASRHVEFYLTLSRKEVLEKIDEKTFNELLNFFKDDKYARRHFNLWNLLKRLSKQVFESSLTDIDSNPVVEEQYIKNIDKLDEEWYFAQVKYGCTQERSQGMAMAPLINKLKYEKILNVFSLSDFNMDLLKDCLIYKRNIRLKCEDVENEDSTDSLYKASKFFLLRSIKEINDGIKKIRNVLNVDTNTPEVIEKIMSDKKLNGKIWNLLPGVNHLLEIFYNENSIIECDFSVGIFEFGILCLDILGWIIRDQESKRCRYKIYQINMKNSFLCLSLILRNLNIINNISQSYVCKKLKGSIVHIYHIVIYLISQNRFTFVINNENDLSNRDELDVLNFLTKLITCKRRKTLPDTYLSYSIRDLIIDLCRIPEFSAHVLKVPENVDMQDIEYIENFTTRFSIIGWNNKQQFEEIWVALLGVVGFNTQGDIPLEETRFIVQTSVAAVEGITTLLKSTLLDFKREKLIHHGRDFLKMKNFYDKLPLLGSGNNGKDLIAHRYYHFLDNLEISKRDDKYVFGLLSVEYLWTAVKQITSHVELYENHTKELNSKGLDLPSCVYLLTELYSQWIHQTSPDVKIIISSLKSAIVISDLFTDISQFQWLLNFCLKIDEIVSAEDTVLLPLIIFGASKAGAIVLPDNEVCESVKKLMLRSNSYPCRIATVQSLLFLLQSYVVCYAVNHKSLPPPGSNFQRDEANFVANIVDTFLPVALEVVQQFKCKTETITEDYERCHWSLIFYLLQNYQSSLGYLKDEFMTYILSTLRDKSCPDFLVTLLIRGVERLLLTTVIDDQFKDQVSKVSLEIISHRTGSISCEHGLQLMMVLSFLDKRIKDIRQLVTGQEDPERVMKDMEKINALFNKLKKSYPNEAETVGEVLSYVLMDFTASDIVTRVIQEFLSSQQPHQKILAGLLFKVFERAELNILEDWIVFSLPNLIHGMPTSMSVWILNCFFICASKDPWLRSLFPLVQSRVRMTNDEDKKLMCLLGVHFYKQVLNGSKSKRFIHSRTGKSLQNGQHL</sequence>
<evidence type="ECO:0000256" key="7">
    <source>
        <dbReference type="PROSITE-ProRule" id="PRU00103"/>
    </source>
</evidence>
<comment type="subcellular location">
    <subcellularLocation>
        <location evidence="3">Cytoplasm</location>
    </subcellularLocation>
    <subcellularLocation>
        <location evidence="2">Nucleus</location>
    </subcellularLocation>
</comment>
<reference evidence="8" key="1">
    <citation type="submission" date="2007-04" db="EMBL/GenBank/DDBJ databases">
        <title>Annotation of Pediculus humanus corporis strain USDA.</title>
        <authorList>
            <person name="Kirkness E."/>
            <person name="Hannick L."/>
            <person name="Hass B."/>
            <person name="Bruggner R."/>
            <person name="Lawson D."/>
            <person name="Bidwell S."/>
            <person name="Joardar V."/>
            <person name="Caler E."/>
            <person name="Walenz B."/>
            <person name="Inman J."/>
            <person name="Schobel S."/>
            <person name="Galinsky K."/>
            <person name="Amedeo P."/>
            <person name="Strausberg R."/>
        </authorList>
    </citation>
    <scope>NUCLEOTIDE SEQUENCE</scope>
    <source>
        <strain evidence="8">USDA</strain>
    </source>
</reference>
<keyword evidence="10" id="KW-1185">Reference proteome</keyword>
<dbReference type="Pfam" id="PF20925">
    <property type="entry name" value="Htt_bridge"/>
    <property type="match status" value="1"/>
</dbReference>
<dbReference type="InterPro" id="IPR048413">
    <property type="entry name" value="Htt_C-HEAT_rpt"/>
</dbReference>
<dbReference type="InterPro" id="IPR016024">
    <property type="entry name" value="ARM-type_fold"/>
</dbReference>
<dbReference type="SUPFAM" id="SSF48371">
    <property type="entry name" value="ARM repeat"/>
    <property type="match status" value="1"/>
</dbReference>
<reference evidence="8" key="2">
    <citation type="submission" date="2007-04" db="EMBL/GenBank/DDBJ databases">
        <title>The genome of the human body louse.</title>
        <authorList>
            <consortium name="The Human Body Louse Genome Consortium"/>
            <person name="Kirkness E."/>
            <person name="Walenz B."/>
            <person name="Hass B."/>
            <person name="Bruggner R."/>
            <person name="Strausberg R."/>
        </authorList>
    </citation>
    <scope>NUCLEOTIDE SEQUENCE</scope>
    <source>
        <strain evidence="8">USDA</strain>
    </source>
</reference>
<dbReference type="EnsemblMetazoa" id="PHUM577330-RA">
    <property type="protein sequence ID" value="PHUM577330-PA"/>
    <property type="gene ID" value="PHUM577330"/>
</dbReference>
<evidence type="ECO:0000313" key="9">
    <source>
        <dbReference type="EnsemblMetazoa" id="PHUM577330-PA"/>
    </source>
</evidence>
<feature type="repeat" description="HEAT" evidence="7">
    <location>
        <begin position="57"/>
        <end position="94"/>
    </location>
</feature>
<dbReference type="HOGENOM" id="CLU_000428_0_0_1"/>
<dbReference type="InterPro" id="IPR028426">
    <property type="entry name" value="Huntingtin_fam"/>
</dbReference>
<dbReference type="OrthoDB" id="10065698at2759"/>
<dbReference type="InterPro" id="IPR021133">
    <property type="entry name" value="HEAT_type_2"/>
</dbReference>
<keyword evidence="6" id="KW-0539">Nucleus</keyword>
<dbReference type="OMA" id="PNKMEEP"/>
<dbReference type="GO" id="GO:0005634">
    <property type="term" value="C:nucleus"/>
    <property type="evidence" value="ECO:0007669"/>
    <property type="project" value="UniProtKB-SubCell"/>
</dbReference>
<dbReference type="Pfam" id="PF20926">
    <property type="entry name" value="Htt_N-HEAT_1"/>
    <property type="match status" value="1"/>
</dbReference>
<evidence type="ECO:0000256" key="6">
    <source>
        <dbReference type="ARBA" id="ARBA00023242"/>
    </source>
</evidence>
<dbReference type="GO" id="GO:0005737">
    <property type="term" value="C:cytoplasm"/>
    <property type="evidence" value="ECO:0007669"/>
    <property type="project" value="UniProtKB-SubCell"/>
</dbReference>
<dbReference type="CTD" id="8239556"/>
<evidence type="ECO:0000256" key="2">
    <source>
        <dbReference type="ARBA" id="ARBA00004123"/>
    </source>
</evidence>
<dbReference type="FunCoup" id="E0W1H5">
    <property type="interactions" value="1375"/>
</dbReference>
<dbReference type="EMBL" id="DS235870">
    <property type="protein sequence ID" value="EEB19481.1"/>
    <property type="molecule type" value="Genomic_DNA"/>
</dbReference>
<dbReference type="KEGG" id="phu:Phum_PHUM577330"/>
<dbReference type="Proteomes" id="UP000009046">
    <property type="component" value="Unassembled WGS sequence"/>
</dbReference>
<dbReference type="STRING" id="121224.E0W1H5"/>
<evidence type="ECO:0000256" key="5">
    <source>
        <dbReference type="ARBA" id="ARBA00022490"/>
    </source>
</evidence>
<evidence type="ECO:0000313" key="10">
    <source>
        <dbReference type="Proteomes" id="UP000009046"/>
    </source>
</evidence>
<feature type="repeat" description="HEAT" evidence="7">
    <location>
        <begin position="705"/>
        <end position="743"/>
    </location>
</feature>